<sequence>KGIPLGIPLLIGPALTYVQPGANLVIILGF</sequence>
<proteinExistence type="predicted"/>
<dbReference type="EMBL" id="BART01039536">
    <property type="protein sequence ID" value="GAH21249.1"/>
    <property type="molecule type" value="Genomic_DNA"/>
</dbReference>
<protein>
    <submittedName>
        <fullName evidence="1">Uncharacterized protein</fullName>
    </submittedName>
</protein>
<gene>
    <name evidence="1" type="ORF">S01H4_64925</name>
</gene>
<dbReference type="AlphaFoldDB" id="X1EVP4"/>
<feature type="non-terminal residue" evidence="1">
    <location>
        <position position="1"/>
    </location>
</feature>
<comment type="caution">
    <text evidence="1">The sequence shown here is derived from an EMBL/GenBank/DDBJ whole genome shotgun (WGS) entry which is preliminary data.</text>
</comment>
<accession>X1EVP4</accession>
<name>X1EVP4_9ZZZZ</name>
<evidence type="ECO:0000313" key="1">
    <source>
        <dbReference type="EMBL" id="GAH21249.1"/>
    </source>
</evidence>
<reference evidence="1" key="1">
    <citation type="journal article" date="2014" name="Front. Microbiol.">
        <title>High frequency of phylogenetically diverse reductive dehalogenase-homologous genes in deep subseafloor sedimentary metagenomes.</title>
        <authorList>
            <person name="Kawai M."/>
            <person name="Futagami T."/>
            <person name="Toyoda A."/>
            <person name="Takaki Y."/>
            <person name="Nishi S."/>
            <person name="Hori S."/>
            <person name="Arai W."/>
            <person name="Tsubouchi T."/>
            <person name="Morono Y."/>
            <person name="Uchiyama I."/>
            <person name="Ito T."/>
            <person name="Fujiyama A."/>
            <person name="Inagaki F."/>
            <person name="Takami H."/>
        </authorList>
    </citation>
    <scope>NUCLEOTIDE SEQUENCE</scope>
    <source>
        <strain evidence="1">Expedition CK06-06</strain>
    </source>
</reference>
<organism evidence="1">
    <name type="scientific">marine sediment metagenome</name>
    <dbReference type="NCBI Taxonomy" id="412755"/>
    <lineage>
        <taxon>unclassified sequences</taxon>
        <taxon>metagenomes</taxon>
        <taxon>ecological metagenomes</taxon>
    </lineage>
</organism>